<protein>
    <submittedName>
        <fullName evidence="1">Uncharacterized protein</fullName>
    </submittedName>
</protein>
<reference evidence="2" key="1">
    <citation type="journal article" date="2007" name="Nature">
        <title>The grapevine genome sequence suggests ancestral hexaploidization in major angiosperm phyla.</title>
        <authorList>
            <consortium name="The French-Italian Public Consortium for Grapevine Genome Characterization."/>
            <person name="Jaillon O."/>
            <person name="Aury J.-M."/>
            <person name="Noel B."/>
            <person name="Policriti A."/>
            <person name="Clepet C."/>
            <person name="Casagrande A."/>
            <person name="Choisne N."/>
            <person name="Aubourg S."/>
            <person name="Vitulo N."/>
            <person name="Jubin C."/>
            <person name="Vezzi A."/>
            <person name="Legeai F."/>
            <person name="Hugueney P."/>
            <person name="Dasilva C."/>
            <person name="Horner D."/>
            <person name="Mica E."/>
            <person name="Jublot D."/>
            <person name="Poulain J."/>
            <person name="Bruyere C."/>
            <person name="Billault A."/>
            <person name="Segurens B."/>
            <person name="Gouyvenoux M."/>
            <person name="Ugarte E."/>
            <person name="Cattonaro F."/>
            <person name="Anthouard V."/>
            <person name="Vico V."/>
            <person name="Del Fabbro C."/>
            <person name="Alaux M."/>
            <person name="Di Gaspero G."/>
            <person name="Dumas V."/>
            <person name="Felice N."/>
            <person name="Paillard S."/>
            <person name="Juman I."/>
            <person name="Moroldo M."/>
            <person name="Scalabrin S."/>
            <person name="Canaguier A."/>
            <person name="Le Clainche I."/>
            <person name="Malacrida G."/>
            <person name="Durand E."/>
            <person name="Pesole G."/>
            <person name="Laucou V."/>
            <person name="Chatelet P."/>
            <person name="Merdinoglu D."/>
            <person name="Delledonne M."/>
            <person name="Pezzotti M."/>
            <person name="Lecharny A."/>
            <person name="Scarpelli C."/>
            <person name="Artiguenave F."/>
            <person name="Pe M.E."/>
            <person name="Valle G."/>
            <person name="Morgante M."/>
            <person name="Caboche M."/>
            <person name="Adam-Blondon A.-F."/>
            <person name="Weissenbach J."/>
            <person name="Quetier F."/>
            <person name="Wincker P."/>
        </authorList>
    </citation>
    <scope>NUCLEOTIDE SEQUENCE [LARGE SCALE GENOMIC DNA]</scope>
    <source>
        <strain evidence="2">cv. Pinot noir / PN40024</strain>
    </source>
</reference>
<dbReference type="EMBL" id="FN594970">
    <property type="protein sequence ID" value="CCB44962.1"/>
    <property type="molecule type" value="Genomic_DNA"/>
</dbReference>
<dbReference type="PaxDb" id="29760-VIT_18s0075g00970.t01"/>
<keyword evidence="2" id="KW-1185">Reference proteome</keyword>
<organism evidence="1 2">
    <name type="scientific">Vitis vinifera</name>
    <name type="common">Grape</name>
    <dbReference type="NCBI Taxonomy" id="29760"/>
    <lineage>
        <taxon>Eukaryota</taxon>
        <taxon>Viridiplantae</taxon>
        <taxon>Streptophyta</taxon>
        <taxon>Embryophyta</taxon>
        <taxon>Tracheophyta</taxon>
        <taxon>Spermatophyta</taxon>
        <taxon>Magnoliopsida</taxon>
        <taxon>eudicotyledons</taxon>
        <taxon>Gunneridae</taxon>
        <taxon>Pentapetalae</taxon>
        <taxon>rosids</taxon>
        <taxon>Vitales</taxon>
        <taxon>Vitaceae</taxon>
        <taxon>Viteae</taxon>
        <taxon>Vitis</taxon>
    </lineage>
</organism>
<dbReference type="InParanoid" id="F6GYC6"/>
<evidence type="ECO:0000313" key="1">
    <source>
        <dbReference type="EMBL" id="CCB44962.1"/>
    </source>
</evidence>
<dbReference type="HOGENOM" id="CLU_3378047_0_0_1"/>
<gene>
    <name evidence="1" type="ordered locus">VIT_18s0075g00970</name>
</gene>
<sequence>MEEIFPRMMDSISNDVHMVGIYGLGGIAMSGRWF</sequence>
<evidence type="ECO:0000313" key="2">
    <source>
        <dbReference type="Proteomes" id="UP000009183"/>
    </source>
</evidence>
<dbReference type="AlphaFoldDB" id="F6GYC6"/>
<dbReference type="Proteomes" id="UP000009183">
    <property type="component" value="Chromosome 18"/>
</dbReference>
<accession>F6GYC6</accession>
<proteinExistence type="predicted"/>
<name>F6GYC6_VITVI</name>